<name>A0AAN7KWF5_TRANT</name>
<comment type="caution">
    <text evidence="1">The sequence shown here is derived from an EMBL/GenBank/DDBJ whole genome shotgun (WGS) entry which is preliminary data.</text>
</comment>
<accession>A0AAN7KWF5</accession>
<proteinExistence type="predicted"/>
<dbReference type="EMBL" id="JAXQNO010000019">
    <property type="protein sequence ID" value="KAK4774747.1"/>
    <property type="molecule type" value="Genomic_DNA"/>
</dbReference>
<keyword evidence="2" id="KW-1185">Reference proteome</keyword>
<protein>
    <submittedName>
        <fullName evidence="1">Uncharacterized protein</fullName>
    </submittedName>
</protein>
<sequence>MIFQELEAVALRMQGLEAGSGKCKVVVEGRTPDMVGVVMVTGVGVRQRHMEVAVTVKEVEVGVAGVMVMAGEESIQYMLEVGVVREVECRLEEAVEAVTGKDKLVEGENVGAVEVNMMEAAASGEVKVEEGVSCSNMG</sequence>
<evidence type="ECO:0000313" key="2">
    <source>
        <dbReference type="Proteomes" id="UP001346149"/>
    </source>
</evidence>
<evidence type="ECO:0000313" key="1">
    <source>
        <dbReference type="EMBL" id="KAK4774747.1"/>
    </source>
</evidence>
<dbReference type="AlphaFoldDB" id="A0AAN7KWF5"/>
<organism evidence="1 2">
    <name type="scientific">Trapa natans</name>
    <name type="common">Water chestnut</name>
    <dbReference type="NCBI Taxonomy" id="22666"/>
    <lineage>
        <taxon>Eukaryota</taxon>
        <taxon>Viridiplantae</taxon>
        <taxon>Streptophyta</taxon>
        <taxon>Embryophyta</taxon>
        <taxon>Tracheophyta</taxon>
        <taxon>Spermatophyta</taxon>
        <taxon>Magnoliopsida</taxon>
        <taxon>eudicotyledons</taxon>
        <taxon>Gunneridae</taxon>
        <taxon>Pentapetalae</taxon>
        <taxon>rosids</taxon>
        <taxon>malvids</taxon>
        <taxon>Myrtales</taxon>
        <taxon>Lythraceae</taxon>
        <taxon>Trapa</taxon>
    </lineage>
</organism>
<reference evidence="1 2" key="1">
    <citation type="journal article" date="2023" name="Hortic Res">
        <title>Pangenome of water caltrop reveals structural variations and asymmetric subgenome divergence after allopolyploidization.</title>
        <authorList>
            <person name="Zhang X."/>
            <person name="Chen Y."/>
            <person name="Wang L."/>
            <person name="Yuan Y."/>
            <person name="Fang M."/>
            <person name="Shi L."/>
            <person name="Lu R."/>
            <person name="Comes H.P."/>
            <person name="Ma Y."/>
            <person name="Chen Y."/>
            <person name="Huang G."/>
            <person name="Zhou Y."/>
            <person name="Zheng Z."/>
            <person name="Qiu Y."/>
        </authorList>
    </citation>
    <scope>NUCLEOTIDE SEQUENCE [LARGE SCALE GENOMIC DNA]</scope>
    <source>
        <strain evidence="1">F231</strain>
    </source>
</reference>
<gene>
    <name evidence="1" type="ORF">SAY86_009682</name>
</gene>
<dbReference type="Proteomes" id="UP001346149">
    <property type="component" value="Unassembled WGS sequence"/>
</dbReference>